<keyword evidence="3" id="KW-1185">Reference proteome</keyword>
<dbReference type="PANTHER" id="PTHR11232">
    <property type="entry name" value="PHOSPHOTYROSINE INTERACTION DOMAIN-CONTAINING FAMILY MEMBER"/>
    <property type="match status" value="1"/>
</dbReference>
<gene>
    <name evidence="2" type="ORF">NDU88_008826</name>
</gene>
<dbReference type="InterPro" id="IPR006020">
    <property type="entry name" value="PTB/PI_dom"/>
</dbReference>
<dbReference type="SUPFAM" id="SSF50729">
    <property type="entry name" value="PH domain-like"/>
    <property type="match status" value="1"/>
</dbReference>
<proteinExistence type="predicted"/>
<dbReference type="InterPro" id="IPR011993">
    <property type="entry name" value="PH-like_dom_sf"/>
</dbReference>
<dbReference type="Proteomes" id="UP001066276">
    <property type="component" value="Chromosome 6"/>
</dbReference>
<reference evidence="2" key="1">
    <citation type="journal article" date="2022" name="bioRxiv">
        <title>Sequencing and chromosome-scale assembly of the giantPleurodeles waltlgenome.</title>
        <authorList>
            <person name="Brown T."/>
            <person name="Elewa A."/>
            <person name="Iarovenko S."/>
            <person name="Subramanian E."/>
            <person name="Araus A.J."/>
            <person name="Petzold A."/>
            <person name="Susuki M."/>
            <person name="Suzuki K.-i.T."/>
            <person name="Hayashi T."/>
            <person name="Toyoda A."/>
            <person name="Oliveira C."/>
            <person name="Osipova E."/>
            <person name="Leigh N.D."/>
            <person name="Simon A."/>
            <person name="Yun M.H."/>
        </authorList>
    </citation>
    <scope>NUCLEOTIDE SEQUENCE</scope>
    <source>
        <strain evidence="2">20211129_DDA</strain>
        <tissue evidence="2">Liver</tissue>
    </source>
</reference>
<evidence type="ECO:0000259" key="1">
    <source>
        <dbReference type="SMART" id="SM00462"/>
    </source>
</evidence>
<evidence type="ECO:0000313" key="2">
    <source>
        <dbReference type="EMBL" id="KAJ1142512.1"/>
    </source>
</evidence>
<dbReference type="InterPro" id="IPR051133">
    <property type="entry name" value="Adapter_Engulfment-Domain"/>
</dbReference>
<dbReference type="AlphaFoldDB" id="A0AAV7QPQ7"/>
<dbReference type="SMART" id="SM00462">
    <property type="entry name" value="PTB"/>
    <property type="match status" value="1"/>
</dbReference>
<dbReference type="EMBL" id="JANPWB010000010">
    <property type="protein sequence ID" value="KAJ1142512.1"/>
    <property type="molecule type" value="Genomic_DNA"/>
</dbReference>
<protein>
    <recommendedName>
        <fullName evidence="1">PID domain-containing protein</fullName>
    </recommendedName>
</protein>
<name>A0AAV7QPQ7_PLEWA</name>
<organism evidence="2 3">
    <name type="scientific">Pleurodeles waltl</name>
    <name type="common">Iberian ribbed newt</name>
    <dbReference type="NCBI Taxonomy" id="8319"/>
    <lineage>
        <taxon>Eukaryota</taxon>
        <taxon>Metazoa</taxon>
        <taxon>Chordata</taxon>
        <taxon>Craniata</taxon>
        <taxon>Vertebrata</taxon>
        <taxon>Euteleostomi</taxon>
        <taxon>Amphibia</taxon>
        <taxon>Batrachia</taxon>
        <taxon>Caudata</taxon>
        <taxon>Salamandroidea</taxon>
        <taxon>Salamandridae</taxon>
        <taxon>Pleurodelinae</taxon>
        <taxon>Pleurodeles</taxon>
    </lineage>
</organism>
<dbReference type="Pfam" id="PF14719">
    <property type="entry name" value="PID_2"/>
    <property type="match status" value="1"/>
</dbReference>
<dbReference type="PANTHER" id="PTHR11232:SF34">
    <property type="entry name" value="PROTEIN FAM43B"/>
    <property type="match status" value="1"/>
</dbReference>
<sequence length="383" mass="43643">MLPWKRSKFVLVEEEPKSKEKSPTVTYMSILSSFMHSCPGLLPECGLERLGSVFKTKHQKVELNKEDPTYSVCYLGNTITLHAKGEGCTQEPVEKIWAKSDFGCNSTRMRLTLGLHGIRMTPSEKGTNQLSHAYQLHRITYCATNARHPKVFAWIYRHQAKNKAVVLRCHAVLVSREEKARTMARLLAEAAIMAFSDFKRLKRQSDARHAQQQLLGDMVIPRQPLRKILNGKNTYHPNACRSTPQLTSILEEEEEDGKEENPDGGMPESTCLLRVSAQMQVEHVHQAHVGARQMFQPQVCERAVLQQRLHSKKATQLLMRNRGITQPQMGVRCLLPVDARGRHHRHTLQDLRVAAPQSGDSCHRYWEDIPHLKIIRGAQEITC</sequence>
<feature type="domain" description="PID" evidence="1">
    <location>
        <begin position="65"/>
        <end position="204"/>
    </location>
</feature>
<dbReference type="Gene3D" id="2.30.29.30">
    <property type="entry name" value="Pleckstrin-homology domain (PH domain)/Phosphotyrosine-binding domain (PTB)"/>
    <property type="match status" value="1"/>
</dbReference>
<accession>A0AAV7QPQ7</accession>
<evidence type="ECO:0000313" key="3">
    <source>
        <dbReference type="Proteomes" id="UP001066276"/>
    </source>
</evidence>
<comment type="caution">
    <text evidence="2">The sequence shown here is derived from an EMBL/GenBank/DDBJ whole genome shotgun (WGS) entry which is preliminary data.</text>
</comment>